<feature type="compositionally biased region" description="Low complexity" evidence="1">
    <location>
        <begin position="206"/>
        <end position="215"/>
    </location>
</feature>
<feature type="region of interest" description="Disordered" evidence="1">
    <location>
        <begin position="1"/>
        <end position="32"/>
    </location>
</feature>
<feature type="compositionally biased region" description="Acidic residues" evidence="1">
    <location>
        <begin position="189"/>
        <end position="200"/>
    </location>
</feature>
<gene>
    <name evidence="2" type="ORF">NQ314_006553</name>
</gene>
<feature type="region of interest" description="Disordered" evidence="1">
    <location>
        <begin position="449"/>
        <end position="476"/>
    </location>
</feature>
<dbReference type="Proteomes" id="UP001162156">
    <property type="component" value="Unassembled WGS sequence"/>
</dbReference>
<evidence type="ECO:0000313" key="3">
    <source>
        <dbReference type="Proteomes" id="UP001162156"/>
    </source>
</evidence>
<evidence type="ECO:0000256" key="1">
    <source>
        <dbReference type="SAM" id="MobiDB-lite"/>
    </source>
</evidence>
<protein>
    <submittedName>
        <fullName evidence="2">Uncharacterized protein</fullName>
    </submittedName>
</protein>
<dbReference type="PANTHER" id="PTHR10773:SF19">
    <property type="match status" value="1"/>
</dbReference>
<feature type="region of interest" description="Disordered" evidence="1">
    <location>
        <begin position="183"/>
        <end position="252"/>
    </location>
</feature>
<reference evidence="2" key="1">
    <citation type="journal article" date="2023" name="Insect Mol. Biol.">
        <title>Genome sequencing provides insights into the evolution of gene families encoding plant cell wall-degrading enzymes in longhorned beetles.</title>
        <authorList>
            <person name="Shin N.R."/>
            <person name="Okamura Y."/>
            <person name="Kirsch R."/>
            <person name="Pauchet Y."/>
        </authorList>
    </citation>
    <scope>NUCLEOTIDE SEQUENCE</scope>
    <source>
        <strain evidence="2">RBIC_L_NR</strain>
    </source>
</reference>
<sequence>MIISVLTTSLEDTDTPRNNGSNLTELNDSPVKNQTPVVSAIEPNTAPQEEFLDQFAHVSDQSITQQNPVTTSDLVKPITESVQKDLFSNISNSLQASTQQSAVTTSDILQSVTESIHKDYFDNFSNVSDKLLATTSIQKIPITTPDIVQSITEPTLRPYSYNIIAQECPTKIKLRKKLKVPYNEKNNSDEEENFWGETDSDNYIPSSSDESTSSENPPKSAENKENSVLKSPLLSPKKGKKRQRQPEKWKKTQAKLLKNLGKSYTSRTGKVVKERVMGPPCPSRCTLKCSSKFSNDRRTQYFDEYWKLATLQRQRDFLASCVAPLELKYRRVGSEQPRKPNCAFYLWDNGTKNRVCKTFLINTFGITERTMRTIVQARAINSGIIPEDKRGRHGNHKKMDEEIIESVKKHIDSIPRVESHYLRQNTTREFIPDQCDLCEGYQNATGEDKESLENDYIDHQEDKKLSRAEKDADKKKSKEEGSNLIFAVYDLQAVLPVPMGQSSAFFYKSRLNCFNFTVTDISNDNTVCFFWHEGLGHRGAVEIGSCVLMFIEEIAINRPGADIVFYSDNCCGQQKNR</sequence>
<dbReference type="AlphaFoldDB" id="A0AAV8YZL4"/>
<comment type="caution">
    <text evidence="2">The sequence shown here is derived from an EMBL/GenBank/DDBJ whole genome shotgun (WGS) entry which is preliminary data.</text>
</comment>
<evidence type="ECO:0000313" key="2">
    <source>
        <dbReference type="EMBL" id="KAJ8957458.1"/>
    </source>
</evidence>
<name>A0AAV8YZL4_9CUCU</name>
<proteinExistence type="predicted"/>
<dbReference type="PANTHER" id="PTHR10773">
    <property type="entry name" value="DNA-DIRECTED RNA POLYMERASES I, II, AND III SUBUNIT RPABC2"/>
    <property type="match status" value="1"/>
</dbReference>
<keyword evidence="3" id="KW-1185">Reference proteome</keyword>
<accession>A0AAV8YZL4</accession>
<dbReference type="EMBL" id="JANEYF010001776">
    <property type="protein sequence ID" value="KAJ8957458.1"/>
    <property type="molecule type" value="Genomic_DNA"/>
</dbReference>
<organism evidence="2 3">
    <name type="scientific">Rhamnusium bicolor</name>
    <dbReference type="NCBI Taxonomy" id="1586634"/>
    <lineage>
        <taxon>Eukaryota</taxon>
        <taxon>Metazoa</taxon>
        <taxon>Ecdysozoa</taxon>
        <taxon>Arthropoda</taxon>
        <taxon>Hexapoda</taxon>
        <taxon>Insecta</taxon>
        <taxon>Pterygota</taxon>
        <taxon>Neoptera</taxon>
        <taxon>Endopterygota</taxon>
        <taxon>Coleoptera</taxon>
        <taxon>Polyphaga</taxon>
        <taxon>Cucujiformia</taxon>
        <taxon>Chrysomeloidea</taxon>
        <taxon>Cerambycidae</taxon>
        <taxon>Lepturinae</taxon>
        <taxon>Rhagiini</taxon>
        <taxon>Rhamnusium</taxon>
    </lineage>
</organism>